<dbReference type="InterPro" id="IPR000551">
    <property type="entry name" value="MerR-type_HTH_dom"/>
</dbReference>
<evidence type="ECO:0000313" key="4">
    <source>
        <dbReference type="Proteomes" id="UP001499987"/>
    </source>
</evidence>
<name>A0ABN1U8F2_9ACTN</name>
<feature type="domain" description="HTH merR-type" evidence="2">
    <location>
        <begin position="129"/>
        <end position="198"/>
    </location>
</feature>
<dbReference type="PANTHER" id="PTHR30204">
    <property type="entry name" value="REDOX-CYCLING DRUG-SENSING TRANSCRIPTIONAL ACTIVATOR SOXR"/>
    <property type="match status" value="1"/>
</dbReference>
<dbReference type="PANTHER" id="PTHR30204:SF93">
    <property type="entry name" value="HTH MERR-TYPE DOMAIN-CONTAINING PROTEIN"/>
    <property type="match status" value="1"/>
</dbReference>
<dbReference type="EMBL" id="BAAALD010000165">
    <property type="protein sequence ID" value="GAA1126828.1"/>
    <property type="molecule type" value="Genomic_DNA"/>
</dbReference>
<sequence length="245" mass="25646">MAEQQGPGLRPVDLARAAGITTQQIRNYADAGILPPAPRTAAGYRRFDDGHLDALLAYRALARGCGPQQARAVMRAVHAGERSGALALVDAAHAALHGERQALAATSAALEALADRPPQPRRPPGRSAGLRIGEVAALLGVRTSAVRTWEAAGLLVPGRERGTGYRSFGPADVRDAQVTAVLRRAHHGLPQIRSVLDDLRRTGSTGALRAAVAHRHAALDGQAAALLEAAVHLSRCLGTRCPGTR</sequence>
<dbReference type="SUPFAM" id="SSF46955">
    <property type="entry name" value="Putative DNA-binding domain"/>
    <property type="match status" value="2"/>
</dbReference>
<dbReference type="RefSeq" id="WP_344628360.1">
    <property type="nucleotide sequence ID" value="NZ_BAAALD010000165.1"/>
</dbReference>
<dbReference type="InterPro" id="IPR047057">
    <property type="entry name" value="MerR_fam"/>
</dbReference>
<dbReference type="SMART" id="SM00422">
    <property type="entry name" value="HTH_MERR"/>
    <property type="match status" value="2"/>
</dbReference>
<dbReference type="InterPro" id="IPR009061">
    <property type="entry name" value="DNA-bd_dom_put_sf"/>
</dbReference>
<feature type="domain" description="HTH merR-type" evidence="2">
    <location>
        <begin position="14"/>
        <end position="56"/>
    </location>
</feature>
<protein>
    <submittedName>
        <fullName evidence="3">MerR family transcriptional regulator</fullName>
    </submittedName>
</protein>
<dbReference type="Proteomes" id="UP001499987">
    <property type="component" value="Unassembled WGS sequence"/>
</dbReference>
<proteinExistence type="predicted"/>
<keyword evidence="1" id="KW-0238">DNA-binding</keyword>
<dbReference type="Pfam" id="PF00376">
    <property type="entry name" value="MerR"/>
    <property type="match status" value="1"/>
</dbReference>
<comment type="caution">
    <text evidence="3">The sequence shown here is derived from an EMBL/GenBank/DDBJ whole genome shotgun (WGS) entry which is preliminary data.</text>
</comment>
<accession>A0ABN1U8F2</accession>
<reference evidence="3 4" key="1">
    <citation type="journal article" date="2019" name="Int. J. Syst. Evol. Microbiol.">
        <title>The Global Catalogue of Microorganisms (GCM) 10K type strain sequencing project: providing services to taxonomists for standard genome sequencing and annotation.</title>
        <authorList>
            <consortium name="The Broad Institute Genomics Platform"/>
            <consortium name="The Broad Institute Genome Sequencing Center for Infectious Disease"/>
            <person name="Wu L."/>
            <person name="Ma J."/>
        </authorList>
    </citation>
    <scope>NUCLEOTIDE SEQUENCE [LARGE SCALE GENOMIC DNA]</scope>
    <source>
        <strain evidence="3 4">JCM 13002</strain>
    </source>
</reference>
<organism evidence="3 4">
    <name type="scientific">Kitasatospora arboriphila</name>
    <dbReference type="NCBI Taxonomy" id="258052"/>
    <lineage>
        <taxon>Bacteria</taxon>
        <taxon>Bacillati</taxon>
        <taxon>Actinomycetota</taxon>
        <taxon>Actinomycetes</taxon>
        <taxon>Kitasatosporales</taxon>
        <taxon>Streptomycetaceae</taxon>
        <taxon>Kitasatospora</taxon>
    </lineage>
</organism>
<gene>
    <name evidence="3" type="ORF">GCM10009663_76220</name>
</gene>
<dbReference type="Pfam" id="PF13411">
    <property type="entry name" value="MerR_1"/>
    <property type="match status" value="1"/>
</dbReference>
<dbReference type="PROSITE" id="PS50937">
    <property type="entry name" value="HTH_MERR_2"/>
    <property type="match status" value="2"/>
</dbReference>
<keyword evidence="4" id="KW-1185">Reference proteome</keyword>
<evidence type="ECO:0000313" key="3">
    <source>
        <dbReference type="EMBL" id="GAA1126828.1"/>
    </source>
</evidence>
<evidence type="ECO:0000259" key="2">
    <source>
        <dbReference type="PROSITE" id="PS50937"/>
    </source>
</evidence>
<dbReference type="Gene3D" id="1.10.1660.10">
    <property type="match status" value="2"/>
</dbReference>
<evidence type="ECO:0000256" key="1">
    <source>
        <dbReference type="ARBA" id="ARBA00023125"/>
    </source>
</evidence>